<evidence type="ECO:0000256" key="8">
    <source>
        <dbReference type="ARBA" id="ARBA00022475"/>
    </source>
</evidence>
<evidence type="ECO:0000256" key="3">
    <source>
        <dbReference type="ARBA" id="ARBA00005119"/>
    </source>
</evidence>
<evidence type="ECO:0000256" key="19">
    <source>
        <dbReference type="SAM" id="Phobius"/>
    </source>
</evidence>
<keyword evidence="15 19" id="KW-0472">Membrane</keyword>
<keyword evidence="11 18" id="KW-0812">Transmembrane</keyword>
<keyword evidence="13 19" id="KW-1133">Transmembrane helix</keyword>
<evidence type="ECO:0000256" key="7">
    <source>
        <dbReference type="ARBA" id="ARBA00019373"/>
    </source>
</evidence>
<feature type="transmembrane region" description="Helical" evidence="19">
    <location>
        <begin position="84"/>
        <end position="102"/>
    </location>
</feature>
<evidence type="ECO:0000256" key="15">
    <source>
        <dbReference type="ARBA" id="ARBA00023136"/>
    </source>
</evidence>
<evidence type="ECO:0000256" key="1">
    <source>
        <dbReference type="ARBA" id="ARBA00001698"/>
    </source>
</evidence>
<evidence type="ECO:0000256" key="5">
    <source>
        <dbReference type="ARBA" id="ARBA00010185"/>
    </source>
</evidence>
<feature type="transmembrane region" description="Helical" evidence="19">
    <location>
        <begin position="134"/>
        <end position="156"/>
    </location>
</feature>
<evidence type="ECO:0000313" key="21">
    <source>
        <dbReference type="Proteomes" id="UP001341444"/>
    </source>
</evidence>
<keyword evidence="9" id="KW-0444">Lipid biosynthesis</keyword>
<comment type="pathway">
    <text evidence="4">Lipid metabolism.</text>
</comment>
<dbReference type="EC" id="2.7.7.41" evidence="6 18"/>
<reference evidence="20 21" key="1">
    <citation type="submission" date="2023-03" db="EMBL/GenBank/DDBJ databases">
        <title>Bacillus Genome Sequencing.</title>
        <authorList>
            <person name="Dunlap C."/>
        </authorList>
    </citation>
    <scope>NUCLEOTIDE SEQUENCE [LARGE SCALE GENOMIC DNA]</scope>
    <source>
        <strain evidence="20 21">B-23453</strain>
    </source>
</reference>
<feature type="transmembrane region" description="Helical" evidence="19">
    <location>
        <begin position="176"/>
        <end position="194"/>
    </location>
</feature>
<name>A0ABU6MCB0_9BACI</name>
<keyword evidence="10 18" id="KW-0808">Transferase</keyword>
<evidence type="ECO:0000256" key="16">
    <source>
        <dbReference type="ARBA" id="ARBA00023209"/>
    </source>
</evidence>
<comment type="catalytic activity">
    <reaction evidence="1 18">
        <text>a 1,2-diacyl-sn-glycero-3-phosphate + CTP + H(+) = a CDP-1,2-diacyl-sn-glycerol + diphosphate</text>
        <dbReference type="Rhea" id="RHEA:16229"/>
        <dbReference type="ChEBI" id="CHEBI:15378"/>
        <dbReference type="ChEBI" id="CHEBI:33019"/>
        <dbReference type="ChEBI" id="CHEBI:37563"/>
        <dbReference type="ChEBI" id="CHEBI:58332"/>
        <dbReference type="ChEBI" id="CHEBI:58608"/>
        <dbReference type="EC" id="2.7.7.41"/>
    </reaction>
</comment>
<feature type="transmembrane region" description="Helical" evidence="19">
    <location>
        <begin position="7"/>
        <end position="32"/>
    </location>
</feature>
<evidence type="ECO:0000256" key="2">
    <source>
        <dbReference type="ARBA" id="ARBA00004651"/>
    </source>
</evidence>
<evidence type="ECO:0000313" key="20">
    <source>
        <dbReference type="EMBL" id="MED1202042.1"/>
    </source>
</evidence>
<comment type="similarity">
    <text evidence="5 18">Belongs to the CDS family.</text>
</comment>
<dbReference type="Pfam" id="PF01148">
    <property type="entry name" value="CTP_transf_1"/>
    <property type="match status" value="1"/>
</dbReference>
<keyword evidence="21" id="KW-1185">Reference proteome</keyword>
<dbReference type="InterPro" id="IPR000374">
    <property type="entry name" value="PC_trans"/>
</dbReference>
<dbReference type="PANTHER" id="PTHR46382:SF1">
    <property type="entry name" value="PHOSPHATIDATE CYTIDYLYLTRANSFERASE"/>
    <property type="match status" value="1"/>
</dbReference>
<evidence type="ECO:0000256" key="17">
    <source>
        <dbReference type="ARBA" id="ARBA00023264"/>
    </source>
</evidence>
<dbReference type="Proteomes" id="UP001341444">
    <property type="component" value="Unassembled WGS sequence"/>
</dbReference>
<keyword evidence="17" id="KW-1208">Phospholipid metabolism</keyword>
<evidence type="ECO:0000256" key="10">
    <source>
        <dbReference type="ARBA" id="ARBA00022679"/>
    </source>
</evidence>
<protein>
    <recommendedName>
        <fullName evidence="7 18">Phosphatidate cytidylyltransferase</fullName>
        <ecNumber evidence="6 18">2.7.7.41</ecNumber>
    </recommendedName>
</protein>
<evidence type="ECO:0000256" key="14">
    <source>
        <dbReference type="ARBA" id="ARBA00023098"/>
    </source>
</evidence>
<evidence type="ECO:0000256" key="4">
    <source>
        <dbReference type="ARBA" id="ARBA00005189"/>
    </source>
</evidence>
<comment type="pathway">
    <text evidence="3 18">Phospholipid metabolism; CDP-diacylglycerol biosynthesis; CDP-diacylglycerol from sn-glycerol 3-phosphate: step 3/3.</text>
</comment>
<evidence type="ECO:0000256" key="12">
    <source>
        <dbReference type="ARBA" id="ARBA00022695"/>
    </source>
</evidence>
<feature type="transmembrane region" description="Helical" evidence="19">
    <location>
        <begin position="47"/>
        <end position="64"/>
    </location>
</feature>
<dbReference type="GO" id="GO:0016779">
    <property type="term" value="F:nucleotidyltransferase activity"/>
    <property type="evidence" value="ECO:0007669"/>
    <property type="project" value="UniProtKB-KW"/>
</dbReference>
<dbReference type="PANTHER" id="PTHR46382">
    <property type="entry name" value="PHOSPHATIDATE CYTIDYLYLTRANSFERASE"/>
    <property type="match status" value="1"/>
</dbReference>
<keyword evidence="16" id="KW-0594">Phospholipid biosynthesis</keyword>
<evidence type="ECO:0000256" key="18">
    <source>
        <dbReference type="RuleBase" id="RU003938"/>
    </source>
</evidence>
<dbReference type="RefSeq" id="WP_066264625.1">
    <property type="nucleotide sequence ID" value="NZ_JARMAB010000004.1"/>
</dbReference>
<comment type="caution">
    <text evidence="20">The sequence shown here is derived from an EMBL/GenBank/DDBJ whole genome shotgun (WGS) entry which is preliminary data.</text>
</comment>
<keyword evidence="14" id="KW-0443">Lipid metabolism</keyword>
<keyword evidence="8" id="KW-1003">Cell membrane</keyword>
<evidence type="ECO:0000256" key="13">
    <source>
        <dbReference type="ARBA" id="ARBA00022989"/>
    </source>
</evidence>
<evidence type="ECO:0000256" key="6">
    <source>
        <dbReference type="ARBA" id="ARBA00012487"/>
    </source>
</evidence>
<accession>A0ABU6MCB0</accession>
<dbReference type="EMBL" id="JARMAB010000004">
    <property type="protein sequence ID" value="MED1202042.1"/>
    <property type="molecule type" value="Genomic_DNA"/>
</dbReference>
<evidence type="ECO:0000256" key="9">
    <source>
        <dbReference type="ARBA" id="ARBA00022516"/>
    </source>
</evidence>
<sequence>MKQRIITAVIAAALFIPIVFWGKSPFILLVYVMGTIALYELCKMKKISFWSLPGIISLLILWVFLAPDQYNILFRSIGYNREQVILIGILLLLMLTVVSKNRYTFDDISFVVFSALYVGIGFHYFLLTREASKGLLYIFYALLLIWATDSGAYFIGKAMGKHKLWPDISPNKTIEGSIGGIICALVVAVCFNLFTSIDIPMARMLADTALLSILGQLGDLVESAFKRHYHVKDSGNILPGHGGILDRFDSLLFVFPFIHFLHLIH</sequence>
<comment type="subcellular location">
    <subcellularLocation>
        <location evidence="2">Cell membrane</location>
        <topology evidence="2">Multi-pass membrane protein</topology>
    </subcellularLocation>
</comment>
<proteinExistence type="inferred from homology"/>
<gene>
    <name evidence="20" type="ORF">P4T90_02925</name>
</gene>
<evidence type="ECO:0000256" key="11">
    <source>
        <dbReference type="ARBA" id="ARBA00022692"/>
    </source>
</evidence>
<organism evidence="20 21">
    <name type="scientific">Heyndrickxia acidicola</name>
    <dbReference type="NCBI Taxonomy" id="209389"/>
    <lineage>
        <taxon>Bacteria</taxon>
        <taxon>Bacillati</taxon>
        <taxon>Bacillota</taxon>
        <taxon>Bacilli</taxon>
        <taxon>Bacillales</taxon>
        <taxon>Bacillaceae</taxon>
        <taxon>Heyndrickxia</taxon>
    </lineage>
</organism>
<keyword evidence="12 18" id="KW-0548">Nucleotidyltransferase</keyword>
<feature type="transmembrane region" description="Helical" evidence="19">
    <location>
        <begin position="108"/>
        <end position="127"/>
    </location>
</feature>
<dbReference type="PROSITE" id="PS01315">
    <property type="entry name" value="CDS"/>
    <property type="match status" value="1"/>
</dbReference>